<dbReference type="EMBL" id="CAJOBD010011232">
    <property type="protein sequence ID" value="CAF4164392.1"/>
    <property type="molecule type" value="Genomic_DNA"/>
</dbReference>
<evidence type="ECO:0000313" key="9">
    <source>
        <dbReference type="Proteomes" id="UP000663864"/>
    </source>
</evidence>
<evidence type="ECO:0000313" key="8">
    <source>
        <dbReference type="EMBL" id="CAF4164392.1"/>
    </source>
</evidence>
<dbReference type="InterPro" id="IPR012337">
    <property type="entry name" value="RNaseH-like_sf"/>
</dbReference>
<dbReference type="SUPFAM" id="SSF53098">
    <property type="entry name" value="Ribonuclease H-like"/>
    <property type="match status" value="1"/>
</dbReference>
<sequence>MDIVEKLIDFFYPWKVVLNELQKINGPSLFLVIPCITYVRNELSNGDCKERSGMKFFYKRALQLLSSMFNMNEDYIIGAFLHPNYKQLRGANSTQISDCYTTCRLFIGPCSSSTETNERIYEPQEKKAKIFMSMLMDKQKKQQSTSDEVDRYISLVLDEDEQYENPLDFWKKKENQIAFPYLSRMARKYFSIPCSSSAVERQFSATGQIITQRQSSLNPLTVNDIIFLRSIENKYP</sequence>
<dbReference type="AlphaFoldDB" id="A0A814T1V3"/>
<dbReference type="Proteomes" id="UP000663836">
    <property type="component" value="Unassembled WGS sequence"/>
</dbReference>
<comment type="subcellular location">
    <subcellularLocation>
        <location evidence="1">Nucleus</location>
    </subcellularLocation>
</comment>
<protein>
    <recommendedName>
        <fullName evidence="6">HAT C-terminal dimerisation domain-containing protein</fullName>
    </recommendedName>
</protein>
<name>A0A814T1V3_9BILA</name>
<comment type="caution">
    <text evidence="7">The sequence shown here is derived from an EMBL/GenBank/DDBJ whole genome shotgun (WGS) entry which is preliminary data.</text>
</comment>
<dbReference type="InterPro" id="IPR008906">
    <property type="entry name" value="HATC_C_dom"/>
</dbReference>
<keyword evidence="3" id="KW-0863">Zinc-finger</keyword>
<dbReference type="PANTHER" id="PTHR46481">
    <property type="entry name" value="ZINC FINGER BED DOMAIN-CONTAINING PROTEIN 4"/>
    <property type="match status" value="1"/>
</dbReference>
<feature type="domain" description="HAT C-terminal dimerisation" evidence="6">
    <location>
        <begin position="148"/>
        <end position="230"/>
    </location>
</feature>
<evidence type="ECO:0000256" key="1">
    <source>
        <dbReference type="ARBA" id="ARBA00004123"/>
    </source>
</evidence>
<gene>
    <name evidence="8" type="ORF">JBS370_LOCUS34673</name>
    <name evidence="7" type="ORF">ZHD862_LOCUS20402</name>
</gene>
<organism evidence="7 9">
    <name type="scientific">Rotaria sordida</name>
    <dbReference type="NCBI Taxonomy" id="392033"/>
    <lineage>
        <taxon>Eukaryota</taxon>
        <taxon>Metazoa</taxon>
        <taxon>Spiralia</taxon>
        <taxon>Gnathifera</taxon>
        <taxon>Rotifera</taxon>
        <taxon>Eurotatoria</taxon>
        <taxon>Bdelloidea</taxon>
        <taxon>Philodinida</taxon>
        <taxon>Philodinidae</taxon>
        <taxon>Rotaria</taxon>
    </lineage>
</organism>
<evidence type="ECO:0000313" key="7">
    <source>
        <dbReference type="EMBL" id="CAF1155583.1"/>
    </source>
</evidence>
<evidence type="ECO:0000256" key="5">
    <source>
        <dbReference type="ARBA" id="ARBA00023242"/>
    </source>
</evidence>
<keyword evidence="5" id="KW-0539">Nucleus</keyword>
<proteinExistence type="predicted"/>
<dbReference type="EMBL" id="CAJNOT010001158">
    <property type="protein sequence ID" value="CAF1155583.1"/>
    <property type="molecule type" value="Genomic_DNA"/>
</dbReference>
<keyword evidence="4" id="KW-0862">Zinc</keyword>
<dbReference type="InterPro" id="IPR052035">
    <property type="entry name" value="ZnF_BED_domain_contain"/>
</dbReference>
<dbReference type="GO" id="GO:0008270">
    <property type="term" value="F:zinc ion binding"/>
    <property type="evidence" value="ECO:0007669"/>
    <property type="project" value="UniProtKB-KW"/>
</dbReference>
<evidence type="ECO:0000259" key="6">
    <source>
        <dbReference type="Pfam" id="PF05699"/>
    </source>
</evidence>
<evidence type="ECO:0000256" key="3">
    <source>
        <dbReference type="ARBA" id="ARBA00022771"/>
    </source>
</evidence>
<dbReference type="Proteomes" id="UP000663864">
    <property type="component" value="Unassembled WGS sequence"/>
</dbReference>
<dbReference type="PANTHER" id="PTHR46481:SF10">
    <property type="entry name" value="ZINC FINGER BED DOMAIN-CONTAINING PROTEIN 39"/>
    <property type="match status" value="1"/>
</dbReference>
<keyword evidence="2" id="KW-0479">Metal-binding</keyword>
<reference evidence="7" key="1">
    <citation type="submission" date="2021-02" db="EMBL/GenBank/DDBJ databases">
        <authorList>
            <person name="Nowell W R."/>
        </authorList>
    </citation>
    <scope>NUCLEOTIDE SEQUENCE</scope>
</reference>
<dbReference type="GO" id="GO:0005634">
    <property type="term" value="C:nucleus"/>
    <property type="evidence" value="ECO:0007669"/>
    <property type="project" value="UniProtKB-SubCell"/>
</dbReference>
<dbReference type="GO" id="GO:0046983">
    <property type="term" value="F:protein dimerization activity"/>
    <property type="evidence" value="ECO:0007669"/>
    <property type="project" value="InterPro"/>
</dbReference>
<evidence type="ECO:0000256" key="4">
    <source>
        <dbReference type="ARBA" id="ARBA00022833"/>
    </source>
</evidence>
<evidence type="ECO:0000256" key="2">
    <source>
        <dbReference type="ARBA" id="ARBA00022723"/>
    </source>
</evidence>
<accession>A0A814T1V3</accession>
<dbReference type="Pfam" id="PF05699">
    <property type="entry name" value="Dimer_Tnp_hAT"/>
    <property type="match status" value="1"/>
</dbReference>